<dbReference type="InterPro" id="IPR029047">
    <property type="entry name" value="HSP70_peptide-bd_sf"/>
</dbReference>
<reference evidence="5" key="1">
    <citation type="journal article" date="2019" name="Int. J. Syst. Evol. Microbiol.">
        <title>The Global Catalogue of Microorganisms (GCM) 10K type strain sequencing project: providing services to taxonomists for standard genome sequencing and annotation.</title>
        <authorList>
            <consortium name="The Broad Institute Genomics Platform"/>
            <consortium name="The Broad Institute Genome Sequencing Center for Infectious Disease"/>
            <person name="Wu L."/>
            <person name="Ma J."/>
        </authorList>
    </citation>
    <scope>NUCLEOTIDE SEQUENCE [LARGE SCALE GENOMIC DNA]</scope>
    <source>
        <strain evidence="5">JCM 17933</strain>
    </source>
</reference>
<keyword evidence="2" id="KW-0067">ATP-binding</keyword>
<evidence type="ECO:0000256" key="1">
    <source>
        <dbReference type="ARBA" id="ARBA00022741"/>
    </source>
</evidence>
<dbReference type="Gene3D" id="2.60.34.10">
    <property type="entry name" value="Substrate Binding Domain Of DNAk, Chain A, domain 1"/>
    <property type="match status" value="1"/>
</dbReference>
<protein>
    <recommendedName>
        <fullName evidence="6">Molecular chaperone DnaK</fullName>
    </recommendedName>
</protein>
<organism evidence="4 5">
    <name type="scientific">Actinoallomurus oryzae</name>
    <dbReference type="NCBI Taxonomy" id="502180"/>
    <lineage>
        <taxon>Bacteria</taxon>
        <taxon>Bacillati</taxon>
        <taxon>Actinomycetota</taxon>
        <taxon>Actinomycetes</taxon>
        <taxon>Streptosporangiales</taxon>
        <taxon>Thermomonosporaceae</taxon>
        <taxon>Actinoallomurus</taxon>
    </lineage>
</organism>
<dbReference type="SUPFAM" id="SSF53067">
    <property type="entry name" value="Actin-like ATPase domain"/>
    <property type="match status" value="2"/>
</dbReference>
<evidence type="ECO:0000256" key="3">
    <source>
        <dbReference type="ARBA" id="ARBA00023186"/>
    </source>
</evidence>
<dbReference type="RefSeq" id="WP_345474865.1">
    <property type="nucleotide sequence ID" value="NZ_BAABHF010000058.1"/>
</dbReference>
<sequence length="1493" mass="162119">MPISGESLTGAPRRLRRAVERVEKEFRGAVTSKGARAYARAMGLALDTDPALAVALFASYDARVPGDLYAAAFEPEDRQALRELARREDRDTLSTVFELATRLRIDDLRAEALDRLAGVLGREGDADRLVAHLQRWQDLGLLEAATLGRALRGHLTRVSLDRDAALWSAYLAQVPEGLLPESFEVHRFLGHGAEAVRLADTNARRAKALECCLASKRPADIEAGRELALSLGDEAAARTLSVHLADLLFAAGRYADALPAFQDAGRADRASACLERLGRTAEALAACPADRPDDLARLAGACRRELDERVDEHEFLAAARQVQELIGQLDRAAEVTEAVADRREELAGLRTAILAAGRRHFRAAVRADGDDSAVLTEWSRFEEHAGEDGEAARLAEETGDLYRAYRLYRRARRFGEADRVLRDEDTPESRAARAEAREAGGDLVGAARLHREDGRPDAATALFMRAGDFAAAAACLSEWLGEDAIEDPRLAECLRRTGDLEELARRCLWAVGRAGPGGRIAAELREVRDAGVLSPGLHAEVSAALDALDLRGRRPFEERAAGWVDRARADIDRRFARIWGLDLGTTTSAAAIYDTELGRPVLCPWKGHGQFPSTLSLDEDGNELVGLAGEEIFAGRLLGHIGSAKRKMGGKAVFRIRDRTYRPEEVAARLIHHARGMVEDLLAEHVRERVADLARAELGEVRDAWLDWLRDNHDLRLARPRAILTIPAYFRNNQKHATRHACEIAGVEPVRLIHEPTAACMMAARERRLDGTVAVVDLGAGTLDVSLLEVADGVHEVRRTMGDNAYGGNDFDGVISRDLAERLKGQGVTVPASGLARRRLEVAAEYLKIALSGQEQAHYSLMHFVDGRDVTVELSREELTRLLERPLETLRDLCATFAAESKGAPDHLVLVGGPMLSPPVRALVEQVFGRQRTVIQDPRSAVACGAALQAAVLDGKLGDLLLLDVTPLPMGIKARGDDDHPEFSEVIAANTTIPTRAAQTYTTTRDNQTEVEVEIFNGSLSAEAKVGEFRLVGIPPTPKGTPEIEVTFAIDESCVLEVTARDTNTGNSNSIRISDTTLLSPRELDAMTRRRERQIEAEQVRRALSELADEAELADPDALWREFQSRLAAYRPQSAPLNEATQRVMLEIFNDSNDAGTELMLAGGPLRDLAAAARDHLRRPAADGDLDEARHLERRLREGLDRLAEHVARVTRWNAVLKKVAGTETDPLHRFRNLHDTGAYARALAALEELPHPPEDPEDVERRLRCLAEVGDAGGYRAALLAAAGRLGCAVLDGDGTDAFLARAGRAFVRVTVTRAGGTVTGSGFLLGDRLVVTNRHWLDDPAAEHGLAEPARVRVGTEAGPSAVRRIGLPDSPHLDVAVLHLDEPVAPSPLRLGHGELVRIGDRVWAPGPAGDGPPALLDGVVDGFESFPEQGLRLFRTGLRIGPAGSGGPLLNALGEVVGVLTVGRESGPATFALTVDGLRPLLDTDEPAR</sequence>
<dbReference type="Gene3D" id="3.30.420.40">
    <property type="match status" value="2"/>
</dbReference>
<dbReference type="Gene3D" id="2.40.10.120">
    <property type="match status" value="1"/>
</dbReference>
<dbReference type="Gene3D" id="3.90.640.10">
    <property type="entry name" value="Actin, Chain A, domain 4"/>
    <property type="match status" value="1"/>
</dbReference>
<dbReference type="Pfam" id="PF13365">
    <property type="entry name" value="Trypsin_2"/>
    <property type="match status" value="1"/>
</dbReference>
<gene>
    <name evidence="4" type="ORF">GCM10023191_090880</name>
</gene>
<dbReference type="PRINTS" id="PR00301">
    <property type="entry name" value="HEATSHOCK70"/>
</dbReference>
<dbReference type="InterPro" id="IPR013126">
    <property type="entry name" value="Hsp_70_fam"/>
</dbReference>
<evidence type="ECO:0008006" key="6">
    <source>
        <dbReference type="Google" id="ProtNLM"/>
    </source>
</evidence>
<keyword evidence="5" id="KW-1185">Reference proteome</keyword>
<proteinExistence type="predicted"/>
<evidence type="ECO:0000313" key="4">
    <source>
        <dbReference type="EMBL" id="GAA4517770.1"/>
    </source>
</evidence>
<dbReference type="PANTHER" id="PTHR19375">
    <property type="entry name" value="HEAT SHOCK PROTEIN 70KDA"/>
    <property type="match status" value="1"/>
</dbReference>
<keyword evidence="1" id="KW-0547">Nucleotide-binding</keyword>
<name>A0ABP8R4E4_9ACTN</name>
<dbReference type="SUPFAM" id="SSF100920">
    <property type="entry name" value="Heat shock protein 70kD (HSP70), peptide-binding domain"/>
    <property type="match status" value="1"/>
</dbReference>
<dbReference type="Pfam" id="PF00012">
    <property type="entry name" value="HSP70"/>
    <property type="match status" value="1"/>
</dbReference>
<dbReference type="InterPro" id="IPR009003">
    <property type="entry name" value="Peptidase_S1_PA"/>
</dbReference>
<dbReference type="SUPFAM" id="SSF50494">
    <property type="entry name" value="Trypsin-like serine proteases"/>
    <property type="match status" value="1"/>
</dbReference>
<dbReference type="Proteomes" id="UP001500503">
    <property type="component" value="Unassembled WGS sequence"/>
</dbReference>
<comment type="caution">
    <text evidence="4">The sequence shown here is derived from an EMBL/GenBank/DDBJ whole genome shotgun (WGS) entry which is preliminary data.</text>
</comment>
<dbReference type="EMBL" id="BAABHF010000058">
    <property type="protein sequence ID" value="GAA4517770.1"/>
    <property type="molecule type" value="Genomic_DNA"/>
</dbReference>
<accession>A0ABP8R4E4</accession>
<evidence type="ECO:0000256" key="2">
    <source>
        <dbReference type="ARBA" id="ARBA00022840"/>
    </source>
</evidence>
<dbReference type="InterPro" id="IPR043129">
    <property type="entry name" value="ATPase_NBD"/>
</dbReference>
<evidence type="ECO:0000313" key="5">
    <source>
        <dbReference type="Proteomes" id="UP001500503"/>
    </source>
</evidence>
<keyword evidence="3" id="KW-0143">Chaperone</keyword>